<gene>
    <name evidence="1" type="ORF">B296_00034776</name>
</gene>
<name>A0A427A489_ENSVE</name>
<protein>
    <submittedName>
        <fullName evidence="1">Uncharacterized protein</fullName>
    </submittedName>
</protein>
<comment type="caution">
    <text evidence="1">The sequence shown here is derived from an EMBL/GenBank/DDBJ whole genome shotgun (WGS) entry which is preliminary data.</text>
</comment>
<accession>A0A427A489</accession>
<proteinExistence type="predicted"/>
<reference evidence="1 2" key="1">
    <citation type="journal article" date="2014" name="Agronomy (Basel)">
        <title>A Draft Genome Sequence for Ensete ventricosum, the Drought-Tolerant Tree Against Hunger.</title>
        <authorList>
            <person name="Harrison J."/>
            <person name="Moore K.A."/>
            <person name="Paszkiewicz K."/>
            <person name="Jones T."/>
            <person name="Grant M."/>
            <person name="Ambacheew D."/>
            <person name="Muzemil S."/>
            <person name="Studholme D.J."/>
        </authorList>
    </citation>
    <scope>NUCLEOTIDE SEQUENCE [LARGE SCALE GENOMIC DNA]</scope>
</reference>
<evidence type="ECO:0000313" key="2">
    <source>
        <dbReference type="Proteomes" id="UP000287651"/>
    </source>
</evidence>
<organism evidence="1 2">
    <name type="scientific">Ensete ventricosum</name>
    <name type="common">Abyssinian banana</name>
    <name type="synonym">Musa ensete</name>
    <dbReference type="NCBI Taxonomy" id="4639"/>
    <lineage>
        <taxon>Eukaryota</taxon>
        <taxon>Viridiplantae</taxon>
        <taxon>Streptophyta</taxon>
        <taxon>Embryophyta</taxon>
        <taxon>Tracheophyta</taxon>
        <taxon>Spermatophyta</taxon>
        <taxon>Magnoliopsida</taxon>
        <taxon>Liliopsida</taxon>
        <taxon>Zingiberales</taxon>
        <taxon>Musaceae</taxon>
        <taxon>Ensete</taxon>
    </lineage>
</organism>
<evidence type="ECO:0000313" key="1">
    <source>
        <dbReference type="EMBL" id="RRT71070.1"/>
    </source>
</evidence>
<dbReference type="EMBL" id="AMZH03003814">
    <property type="protein sequence ID" value="RRT71070.1"/>
    <property type="molecule type" value="Genomic_DNA"/>
</dbReference>
<sequence>MGPTFMSMAIGGVDRGERVDREAAETSYPERLESHCVPCLVLDREGVPADVARGLPAFTHRTRPMRWQAPCGVG</sequence>
<dbReference type="Proteomes" id="UP000287651">
    <property type="component" value="Unassembled WGS sequence"/>
</dbReference>
<dbReference type="AlphaFoldDB" id="A0A427A489"/>